<proteinExistence type="predicted"/>
<keyword evidence="2" id="KW-1185">Reference proteome</keyword>
<name>A0AAD6FTS6_9TELE</name>
<evidence type="ECO:0000313" key="1">
    <source>
        <dbReference type="EMBL" id="KAJ4945662.1"/>
    </source>
</evidence>
<organism evidence="1 2">
    <name type="scientific">Pogonophryne albipinna</name>
    <dbReference type="NCBI Taxonomy" id="1090488"/>
    <lineage>
        <taxon>Eukaryota</taxon>
        <taxon>Metazoa</taxon>
        <taxon>Chordata</taxon>
        <taxon>Craniata</taxon>
        <taxon>Vertebrata</taxon>
        <taxon>Euteleostomi</taxon>
        <taxon>Actinopterygii</taxon>
        <taxon>Neopterygii</taxon>
        <taxon>Teleostei</taxon>
        <taxon>Neoteleostei</taxon>
        <taxon>Acanthomorphata</taxon>
        <taxon>Eupercaria</taxon>
        <taxon>Perciformes</taxon>
        <taxon>Notothenioidei</taxon>
        <taxon>Pogonophryne</taxon>
    </lineage>
</organism>
<protein>
    <submittedName>
        <fullName evidence="1">Uncharacterized protein</fullName>
    </submittedName>
</protein>
<dbReference type="EMBL" id="JAPTMU010000003">
    <property type="protein sequence ID" value="KAJ4945662.1"/>
    <property type="molecule type" value="Genomic_DNA"/>
</dbReference>
<reference evidence="1" key="1">
    <citation type="submission" date="2022-11" db="EMBL/GenBank/DDBJ databases">
        <title>Chromosome-level genome of Pogonophryne albipinna.</title>
        <authorList>
            <person name="Jo E."/>
        </authorList>
    </citation>
    <scope>NUCLEOTIDE SEQUENCE</scope>
    <source>
        <strain evidence="1">SGF0006</strain>
        <tissue evidence="1">Muscle</tissue>
    </source>
</reference>
<dbReference type="Proteomes" id="UP001219934">
    <property type="component" value="Unassembled WGS sequence"/>
</dbReference>
<accession>A0AAD6FTS6</accession>
<dbReference type="AlphaFoldDB" id="A0AAD6FTS6"/>
<sequence>MTSKKRFSVVEVLPQLFDGESDIEENVFETEDNVEEDPDYKASFSDENETPVYAPVVSQPQADTLLSKYKVIMVPFPMKSAFELFIKQGDSYKELDGTHL</sequence>
<gene>
    <name evidence="1" type="ORF">JOQ06_023343</name>
</gene>
<evidence type="ECO:0000313" key="2">
    <source>
        <dbReference type="Proteomes" id="UP001219934"/>
    </source>
</evidence>
<comment type="caution">
    <text evidence="1">The sequence shown here is derived from an EMBL/GenBank/DDBJ whole genome shotgun (WGS) entry which is preliminary data.</text>
</comment>